<dbReference type="Gene3D" id="1.50.10.10">
    <property type="match status" value="1"/>
</dbReference>
<evidence type="ECO:0000313" key="7">
    <source>
        <dbReference type="Proteomes" id="UP000574369"/>
    </source>
</evidence>
<name>A0ABR6GM88_9BURK</name>
<dbReference type="SUPFAM" id="SSF48208">
    <property type="entry name" value="Six-hairpin glycosidases"/>
    <property type="match status" value="1"/>
</dbReference>
<dbReference type="Pfam" id="PF22124">
    <property type="entry name" value="Glyco_hydro_95_cat"/>
    <property type="match status" value="2"/>
</dbReference>
<feature type="compositionally biased region" description="Low complexity" evidence="1">
    <location>
        <begin position="889"/>
        <end position="935"/>
    </location>
</feature>
<evidence type="ECO:0000259" key="3">
    <source>
        <dbReference type="Pfam" id="PF14498"/>
    </source>
</evidence>
<dbReference type="Proteomes" id="UP000574369">
    <property type="component" value="Unassembled WGS sequence"/>
</dbReference>
<reference evidence="6 7" key="1">
    <citation type="submission" date="2020-08" db="EMBL/GenBank/DDBJ databases">
        <title>Genomic Encyclopedia of Type Strains, Phase III (KMG-III): the genomes of soil and plant-associated and newly described type strains.</title>
        <authorList>
            <person name="Whitman W."/>
        </authorList>
    </citation>
    <scope>NUCLEOTIDE SEQUENCE [LARGE SCALE GENOMIC DNA]</scope>
    <source>
        <strain evidence="6 7">CECT 7247</strain>
    </source>
</reference>
<dbReference type="GO" id="GO:0004560">
    <property type="term" value="F:alpha-L-fucosidase activity"/>
    <property type="evidence" value="ECO:0007669"/>
    <property type="project" value="UniProtKB-EC"/>
</dbReference>
<dbReference type="EMBL" id="JACHXO010000001">
    <property type="protein sequence ID" value="MBB3193223.1"/>
    <property type="molecule type" value="Genomic_DNA"/>
</dbReference>
<organism evidence="6 7">
    <name type="scientific">Roseateles terrae</name>
    <dbReference type="NCBI Taxonomy" id="431060"/>
    <lineage>
        <taxon>Bacteria</taxon>
        <taxon>Pseudomonadati</taxon>
        <taxon>Pseudomonadota</taxon>
        <taxon>Betaproteobacteria</taxon>
        <taxon>Burkholderiales</taxon>
        <taxon>Sphaerotilaceae</taxon>
        <taxon>Roseateles</taxon>
    </lineage>
</organism>
<evidence type="ECO:0000256" key="2">
    <source>
        <dbReference type="SAM" id="SignalP"/>
    </source>
</evidence>
<feature type="region of interest" description="Disordered" evidence="1">
    <location>
        <begin position="452"/>
        <end position="513"/>
    </location>
</feature>
<dbReference type="PANTHER" id="PTHR31084:SF0">
    <property type="entry name" value="ALPHA-L-FUCOSIDASE 2"/>
    <property type="match status" value="1"/>
</dbReference>
<feature type="region of interest" description="Disordered" evidence="1">
    <location>
        <begin position="868"/>
        <end position="959"/>
    </location>
</feature>
<feature type="domain" description="Glycosyl hydrolase family 95 N-terminal" evidence="3">
    <location>
        <begin position="108"/>
        <end position="275"/>
    </location>
</feature>
<comment type="caution">
    <text evidence="6">The sequence shown here is derived from an EMBL/GenBank/DDBJ whole genome shotgun (WGS) entry which is preliminary data.</text>
</comment>
<feature type="domain" description="Glycosyl hydrolase family 95 catalytic" evidence="5">
    <location>
        <begin position="303"/>
        <end position="438"/>
    </location>
</feature>
<dbReference type="InterPro" id="IPR027414">
    <property type="entry name" value="GH95_N_dom"/>
</dbReference>
<keyword evidence="2" id="KW-0732">Signal</keyword>
<gene>
    <name evidence="6" type="ORF">FHS28_000588</name>
</gene>
<dbReference type="InterPro" id="IPR012341">
    <property type="entry name" value="6hp_glycosidase-like_sf"/>
</dbReference>
<feature type="signal peptide" evidence="2">
    <location>
        <begin position="1"/>
        <end position="20"/>
    </location>
</feature>
<dbReference type="InterPro" id="IPR054363">
    <property type="entry name" value="GH95_cat"/>
</dbReference>
<dbReference type="RefSeq" id="WP_184294066.1">
    <property type="nucleotide sequence ID" value="NZ_JACHXO010000001.1"/>
</dbReference>
<feature type="domain" description="Alpha fucosidase A-like C-terminal" evidence="4">
    <location>
        <begin position="789"/>
        <end position="845"/>
    </location>
</feature>
<keyword evidence="6" id="KW-0326">Glycosidase</keyword>
<evidence type="ECO:0000259" key="4">
    <source>
        <dbReference type="Pfam" id="PF21307"/>
    </source>
</evidence>
<keyword evidence="7" id="KW-1185">Reference proteome</keyword>
<evidence type="ECO:0000313" key="6">
    <source>
        <dbReference type="EMBL" id="MBB3193223.1"/>
    </source>
</evidence>
<accession>A0ABR6GM88</accession>
<feature type="chain" id="PRO_5045910743" evidence="2">
    <location>
        <begin position="21"/>
        <end position="959"/>
    </location>
</feature>
<dbReference type="InterPro" id="IPR049053">
    <property type="entry name" value="AFCA-like_C"/>
</dbReference>
<feature type="domain" description="Glycosyl hydrolase family 95 catalytic" evidence="5">
    <location>
        <begin position="514"/>
        <end position="787"/>
    </location>
</feature>
<feature type="domain" description="Glycosyl hydrolase family 95 N-terminal" evidence="3">
    <location>
        <begin position="53"/>
        <end position="104"/>
    </location>
</feature>
<dbReference type="InterPro" id="IPR008928">
    <property type="entry name" value="6-hairpin_glycosidase_sf"/>
</dbReference>
<feature type="compositionally biased region" description="Low complexity" evidence="1">
    <location>
        <begin position="25"/>
        <end position="44"/>
    </location>
</feature>
<dbReference type="PANTHER" id="PTHR31084">
    <property type="entry name" value="ALPHA-L-FUCOSIDASE 2"/>
    <property type="match status" value="1"/>
</dbReference>
<protein>
    <submittedName>
        <fullName evidence="6">Alpha-L-fucosidase 2</fullName>
        <ecNumber evidence="6">3.2.1.51</ecNumber>
    </submittedName>
</protein>
<evidence type="ECO:0000256" key="1">
    <source>
        <dbReference type="SAM" id="MobiDB-lite"/>
    </source>
</evidence>
<feature type="region of interest" description="Disordered" evidence="1">
    <location>
        <begin position="22"/>
        <end position="48"/>
    </location>
</feature>
<keyword evidence="6" id="KW-0378">Hydrolase</keyword>
<proteinExistence type="predicted"/>
<evidence type="ECO:0000259" key="5">
    <source>
        <dbReference type="Pfam" id="PF22124"/>
    </source>
</evidence>
<sequence>MRAALLVVALLALVCGVARAKAPNGSSLSPSRALAPAAGAAPSGQPMTHGLTLHYERPAPDTPAGWEQQALPIGNGRLGAMLFGGVARDRVSFNDITLWTGDAQQMGAYQPFGNVVLELPGHDREIGGYQRSLDIASAVHRVRYRHRGVWFERETFASHPDQVIVMRLTASRPGQYSGRVRLEDRHGASILVDGAMTEAVGTLAPLASAPTSAPTSASASASAASVSSTAPGSLAYASRLQVLHEGGRVQQDGPSLVFDGCNSVTLILAAGTSYVPDATRAFLGDSPRARVAAQAEAAAAQTFDQLRHTHLQDHQRLFSRVHLYLGRSPVDRTRLPTDARLLRYTRDGQDPELESLYVQFGRYLLIASSRDSLPANLQGLWNDSLTPPWNADYHTNINLQMNYWPAETANLSELAQPFFRFVQSQIPVYRRTVANTAAASLAAASGARGAHGEATSHVMPAGDEASATPAAGDSVAGMLAPPDAVSHEPIPIDAHAGHARPPEERFLTPDGRPVRGWTVRTESNPFGAMGYLWNKTGNAWYALHFWEHYAFGRDETFLRQTAYPLMKEVCHFWEDQLKPLPDGRLVAPMGWSPEHGPVEDGVSYDQQILWELFNNTVTAAQVLQMDAQWREHIADLRDRLAGPRMGRWGQLLEWLQEKDDPVLDTPTDTHRHISHLFAVFPGRQISPERTPALAHAARRTLQARGDAGTGWSMAWKMAFRARLGDGDEAHHLLRGLLATPGARAAQTSGPGTEHNNHGGTYANLLDAHPPFQIDGNFGATAAVMEMLLQSHADVLHLLPALPAAWPEGEVRGLRARGGLEVDLRWSAGRLTEATLRTDSPAAAVVVRTGDRRREVLVQPGQALVLDGQLRTVEPVRTTPQGPSARSRRSGASTRAGTSTRSAQSLPSLVSLPSPSQAPWASPSPSSSSFPSTPQPDGRHDASIVALPFPPSTAHRLHPL</sequence>
<dbReference type="EC" id="3.2.1.51" evidence="6"/>
<dbReference type="Pfam" id="PF14498">
    <property type="entry name" value="Glyco_hyd_65N_2"/>
    <property type="match status" value="2"/>
</dbReference>
<dbReference type="Pfam" id="PF21307">
    <property type="entry name" value="Glyco_hydro_95_C"/>
    <property type="match status" value="1"/>
</dbReference>